<dbReference type="GO" id="GO:0098794">
    <property type="term" value="C:postsynapse"/>
    <property type="evidence" value="ECO:0007669"/>
    <property type="project" value="GOC"/>
</dbReference>
<proteinExistence type="predicted"/>
<dbReference type="GO" id="GO:1904315">
    <property type="term" value="F:transmitter-gated monoatomic ion channel activity involved in regulation of postsynaptic membrane potential"/>
    <property type="evidence" value="ECO:0000318"/>
    <property type="project" value="GO_Central"/>
</dbReference>
<dbReference type="PhylomeDB" id="A7RLM4"/>
<dbReference type="Gene3D" id="2.70.170.10">
    <property type="entry name" value="Neurotransmitter-gated ion-channel ligand-binding domain"/>
    <property type="match status" value="1"/>
</dbReference>
<dbReference type="Gene3D" id="1.20.58.390">
    <property type="entry name" value="Neurotransmitter-gated ion-channel transmembrane domain"/>
    <property type="match status" value="1"/>
</dbReference>
<dbReference type="SUPFAM" id="SSF90112">
    <property type="entry name" value="Neurotransmitter-gated ion-channel transmembrane pore"/>
    <property type="match status" value="1"/>
</dbReference>
<evidence type="ECO:0000256" key="4">
    <source>
        <dbReference type="ARBA" id="ARBA00023136"/>
    </source>
</evidence>
<dbReference type="GO" id="GO:0034220">
    <property type="term" value="P:monoatomic ion transmembrane transport"/>
    <property type="evidence" value="ECO:0000318"/>
    <property type="project" value="GO_Central"/>
</dbReference>
<keyword evidence="3 5" id="KW-1133">Transmembrane helix</keyword>
<dbReference type="SUPFAM" id="SSF63712">
    <property type="entry name" value="Nicotinic receptor ligand binding domain-like"/>
    <property type="match status" value="1"/>
</dbReference>
<dbReference type="OMA" id="CNERMTV"/>
<dbReference type="InterPro" id="IPR038050">
    <property type="entry name" value="Neuro_actylchol_rec"/>
</dbReference>
<dbReference type="GO" id="GO:0045202">
    <property type="term" value="C:synapse"/>
    <property type="evidence" value="ECO:0000318"/>
    <property type="project" value="GO_Central"/>
</dbReference>
<evidence type="ECO:0000313" key="9">
    <source>
        <dbReference type="Proteomes" id="UP000001593"/>
    </source>
</evidence>
<feature type="domain" description="Neurotransmitter-gated ion-channel ligand-binding" evidence="6">
    <location>
        <begin position="2"/>
        <end position="199"/>
    </location>
</feature>
<keyword evidence="2 5" id="KW-0812">Transmembrane</keyword>
<keyword evidence="4 5" id="KW-0472">Membrane</keyword>
<dbReference type="eggNOG" id="KOG3646">
    <property type="taxonomic scope" value="Eukaryota"/>
</dbReference>
<dbReference type="GO" id="GO:0005886">
    <property type="term" value="C:plasma membrane"/>
    <property type="evidence" value="ECO:0000318"/>
    <property type="project" value="GO_Central"/>
</dbReference>
<feature type="domain" description="Neurotransmitter-gated ion-channel transmembrane" evidence="7">
    <location>
        <begin position="207"/>
        <end position="299"/>
    </location>
</feature>
<feature type="transmembrane region" description="Helical" evidence="5">
    <location>
        <begin position="266"/>
        <end position="285"/>
    </location>
</feature>
<dbReference type="GO" id="GO:1902495">
    <property type="term" value="C:transmembrane transporter complex"/>
    <property type="evidence" value="ECO:0000318"/>
    <property type="project" value="GO_Central"/>
</dbReference>
<dbReference type="EMBL" id="DS469518">
    <property type="protein sequence ID" value="EDO47630.1"/>
    <property type="molecule type" value="Genomic_DNA"/>
</dbReference>
<feature type="non-terminal residue" evidence="8">
    <location>
        <position position="300"/>
    </location>
</feature>
<dbReference type="PANTHER" id="PTHR18945">
    <property type="entry name" value="NEUROTRANSMITTER GATED ION CHANNEL"/>
    <property type="match status" value="1"/>
</dbReference>
<reference evidence="8 9" key="1">
    <citation type="journal article" date="2007" name="Science">
        <title>Sea anemone genome reveals ancestral eumetazoan gene repertoire and genomic organization.</title>
        <authorList>
            <person name="Putnam N.H."/>
            <person name="Srivastava M."/>
            <person name="Hellsten U."/>
            <person name="Dirks B."/>
            <person name="Chapman J."/>
            <person name="Salamov A."/>
            <person name="Terry A."/>
            <person name="Shapiro H."/>
            <person name="Lindquist E."/>
            <person name="Kapitonov V.V."/>
            <person name="Jurka J."/>
            <person name="Genikhovich G."/>
            <person name="Grigoriev I.V."/>
            <person name="Lucas S.M."/>
            <person name="Steele R.E."/>
            <person name="Finnerty J.R."/>
            <person name="Technau U."/>
            <person name="Martindale M.Q."/>
            <person name="Rokhsar D.S."/>
        </authorList>
    </citation>
    <scope>NUCLEOTIDE SEQUENCE [LARGE SCALE GENOMIC DNA]</scope>
    <source>
        <strain evidence="9">CH2 X CH6</strain>
    </source>
</reference>
<evidence type="ECO:0000256" key="1">
    <source>
        <dbReference type="ARBA" id="ARBA00004141"/>
    </source>
</evidence>
<dbReference type="Pfam" id="PF02932">
    <property type="entry name" value="Neur_chan_memb"/>
    <property type="match status" value="1"/>
</dbReference>
<dbReference type="HOGENOM" id="CLU_018074_2_1_1"/>
<dbReference type="GO" id="GO:0005231">
    <property type="term" value="F:excitatory extracellular ligand-gated monoatomic ion channel activity"/>
    <property type="evidence" value="ECO:0000318"/>
    <property type="project" value="GO_Central"/>
</dbReference>
<protein>
    <submittedName>
        <fullName evidence="8">Uncharacterized protein</fullName>
    </submittedName>
</protein>
<evidence type="ECO:0000259" key="7">
    <source>
        <dbReference type="Pfam" id="PF02932"/>
    </source>
</evidence>
<keyword evidence="9" id="KW-1185">Reference proteome</keyword>
<evidence type="ECO:0000256" key="5">
    <source>
        <dbReference type="SAM" id="Phobius"/>
    </source>
</evidence>
<sequence length="300" mass="34177">ERYDPQVRPSDRADMPINITFGISLNEIYELTDRTQLLITKVEIRESWVDTSLAWNKSDFEGLAKIVLRPESIWRPDIVLYNNAGEDFGDGQTRTNAVVTSDGLVSMTIPSILKTSCKIDATRYPFDKQSCPMIFGSWTYDGNLLSIKMESHSADLSEYSENVEWKLVSAEAKFHSKLFVCCPDTPFEEVTYTIVVKRRSLYYIMYLIIPAVAIALLTLLVFLLPPECSERMTVGMAILVGLSFFFLLVAESMPVTTEAVPVIGRYYTITMIQVSCAFFMSCWVLRFHYSKEDVPPWVKV</sequence>
<dbReference type="GO" id="GO:0042391">
    <property type="term" value="P:regulation of membrane potential"/>
    <property type="evidence" value="ECO:0000318"/>
    <property type="project" value="GO_Central"/>
</dbReference>
<dbReference type="FunFam" id="2.70.170.10:FF:000028">
    <property type="entry name" value="AcetylCholine Receptor"/>
    <property type="match status" value="1"/>
</dbReference>
<dbReference type="OrthoDB" id="5975154at2759"/>
<accession>A7RLM4</accession>
<dbReference type="CDD" id="cd18997">
    <property type="entry name" value="LGIC_ECD_nAChR"/>
    <property type="match status" value="1"/>
</dbReference>
<comment type="subcellular location">
    <subcellularLocation>
        <location evidence="1">Membrane</location>
        <topology evidence="1">Multi-pass membrane protein</topology>
    </subcellularLocation>
</comment>
<dbReference type="InterPro" id="IPR006202">
    <property type="entry name" value="Neur_chan_lig-bd"/>
</dbReference>
<evidence type="ECO:0000259" key="6">
    <source>
        <dbReference type="Pfam" id="PF02931"/>
    </source>
</evidence>
<dbReference type="Proteomes" id="UP000001593">
    <property type="component" value="Unassembled WGS sequence"/>
</dbReference>
<gene>
    <name evidence="8" type="ORF">NEMVEDRAFT_v1g31824</name>
</gene>
<evidence type="ECO:0000313" key="8">
    <source>
        <dbReference type="EMBL" id="EDO47630.1"/>
    </source>
</evidence>
<dbReference type="InterPro" id="IPR006201">
    <property type="entry name" value="Neur_channel"/>
</dbReference>
<dbReference type="GO" id="GO:0043005">
    <property type="term" value="C:neuron projection"/>
    <property type="evidence" value="ECO:0000318"/>
    <property type="project" value="GO_Central"/>
</dbReference>
<dbReference type="Pfam" id="PF02931">
    <property type="entry name" value="Neur_chan_LBD"/>
    <property type="match status" value="1"/>
</dbReference>
<feature type="non-terminal residue" evidence="8">
    <location>
        <position position="1"/>
    </location>
</feature>
<feature type="transmembrane region" description="Helical" evidence="5">
    <location>
        <begin position="236"/>
        <end position="254"/>
    </location>
</feature>
<dbReference type="InterPro" id="IPR006029">
    <property type="entry name" value="Neurotrans-gated_channel_TM"/>
</dbReference>
<dbReference type="InParanoid" id="A7RLM4"/>
<dbReference type="InterPro" id="IPR036719">
    <property type="entry name" value="Neuro-gated_channel_TM_sf"/>
</dbReference>
<dbReference type="FunFam" id="1.20.58.390:FF:000043">
    <property type="entry name" value="AcetylCholine Receptor"/>
    <property type="match status" value="1"/>
</dbReference>
<dbReference type="InterPro" id="IPR036734">
    <property type="entry name" value="Neur_chan_lig-bd_sf"/>
</dbReference>
<organism evidence="8 9">
    <name type="scientific">Nematostella vectensis</name>
    <name type="common">Starlet sea anemone</name>
    <dbReference type="NCBI Taxonomy" id="45351"/>
    <lineage>
        <taxon>Eukaryota</taxon>
        <taxon>Metazoa</taxon>
        <taxon>Cnidaria</taxon>
        <taxon>Anthozoa</taxon>
        <taxon>Hexacorallia</taxon>
        <taxon>Actiniaria</taxon>
        <taxon>Edwardsiidae</taxon>
        <taxon>Nematostella</taxon>
    </lineage>
</organism>
<dbReference type="GO" id="GO:0004888">
    <property type="term" value="F:transmembrane signaling receptor activity"/>
    <property type="evidence" value="ECO:0007669"/>
    <property type="project" value="InterPro"/>
</dbReference>
<dbReference type="GO" id="GO:0007268">
    <property type="term" value="P:chemical synaptic transmission"/>
    <property type="evidence" value="ECO:0000318"/>
    <property type="project" value="GO_Central"/>
</dbReference>
<evidence type="ECO:0000256" key="3">
    <source>
        <dbReference type="ARBA" id="ARBA00022989"/>
    </source>
</evidence>
<dbReference type="PRINTS" id="PR00252">
    <property type="entry name" value="NRIONCHANNEL"/>
</dbReference>
<dbReference type="KEGG" id="nve:5519823"/>
<dbReference type="STRING" id="45351.A7RLM4"/>
<name>A7RLM4_NEMVE</name>
<dbReference type="AlphaFoldDB" id="A7RLM4"/>
<feature type="transmembrane region" description="Helical" evidence="5">
    <location>
        <begin position="201"/>
        <end position="224"/>
    </location>
</feature>
<dbReference type="CDD" id="cd19051">
    <property type="entry name" value="LGIC_TM_cation"/>
    <property type="match status" value="1"/>
</dbReference>
<evidence type="ECO:0000256" key="2">
    <source>
        <dbReference type="ARBA" id="ARBA00022692"/>
    </source>
</evidence>